<evidence type="ECO:0000256" key="4">
    <source>
        <dbReference type="ARBA" id="ARBA00022692"/>
    </source>
</evidence>
<keyword evidence="2 8" id="KW-0813">Transport</keyword>
<evidence type="ECO:0000256" key="1">
    <source>
        <dbReference type="ARBA" id="ARBA00004651"/>
    </source>
</evidence>
<dbReference type="InterPro" id="IPR002898">
    <property type="entry name" value="MotA_ExbB_proton_chnl"/>
</dbReference>
<feature type="compositionally biased region" description="Low complexity" evidence="9">
    <location>
        <begin position="213"/>
        <end position="235"/>
    </location>
</feature>
<comment type="caution">
    <text evidence="12">The sequence shown here is derived from an EMBL/GenBank/DDBJ whole genome shotgun (WGS) entry which is preliminary data.</text>
</comment>
<feature type="region of interest" description="Disordered" evidence="9">
    <location>
        <begin position="211"/>
        <end position="235"/>
    </location>
</feature>
<evidence type="ECO:0000256" key="5">
    <source>
        <dbReference type="ARBA" id="ARBA00022927"/>
    </source>
</evidence>
<protein>
    <submittedName>
        <fullName evidence="12">MotA/TolQ/ExbB proton channel family protein</fullName>
    </submittedName>
</protein>
<dbReference type="OrthoDB" id="5728265at2"/>
<evidence type="ECO:0000313" key="13">
    <source>
        <dbReference type="Proteomes" id="UP000431462"/>
    </source>
</evidence>
<keyword evidence="4 10" id="KW-0812">Transmembrane</keyword>
<evidence type="ECO:0000256" key="8">
    <source>
        <dbReference type="RuleBase" id="RU004057"/>
    </source>
</evidence>
<evidence type="ECO:0000256" key="7">
    <source>
        <dbReference type="ARBA" id="ARBA00023136"/>
    </source>
</evidence>
<evidence type="ECO:0000256" key="9">
    <source>
        <dbReference type="SAM" id="MobiDB-lite"/>
    </source>
</evidence>
<dbReference type="RefSeq" id="WP_069183336.1">
    <property type="nucleotide sequence ID" value="NZ_LXRF01000002.1"/>
</dbReference>
<evidence type="ECO:0000256" key="10">
    <source>
        <dbReference type="SAM" id="Phobius"/>
    </source>
</evidence>
<reference evidence="12 13" key="1">
    <citation type="submission" date="2019-06" db="EMBL/GenBank/DDBJ databases">
        <title>Enrichment of Autotrophic Halophilic Microorganisms from Red Sea Brine Pool Using Microbial Electrosynthesis System.</title>
        <authorList>
            <person name="Alqahtani M.F."/>
            <person name="Bajracharya S."/>
            <person name="Katuri K.P."/>
            <person name="Ali M."/>
            <person name="Saikaly P.E."/>
        </authorList>
    </citation>
    <scope>NUCLEOTIDE SEQUENCE [LARGE SCALE GENOMIC DNA]</scope>
    <source>
        <strain evidence="12">MES15</strain>
    </source>
</reference>
<comment type="similarity">
    <text evidence="8">Belongs to the exbB/tolQ family.</text>
</comment>
<feature type="transmembrane region" description="Helical" evidence="10">
    <location>
        <begin position="157"/>
        <end position="178"/>
    </location>
</feature>
<keyword evidence="5 8" id="KW-0653">Protein transport</keyword>
<evidence type="ECO:0000313" key="12">
    <source>
        <dbReference type="EMBL" id="MTI98451.1"/>
    </source>
</evidence>
<comment type="subcellular location">
    <subcellularLocation>
        <location evidence="1">Cell membrane</location>
        <topology evidence="1">Multi-pass membrane protein</topology>
    </subcellularLocation>
    <subcellularLocation>
        <location evidence="8">Membrane</location>
        <topology evidence="8">Multi-pass membrane protein</topology>
    </subcellularLocation>
</comment>
<dbReference type="GO" id="GO:0005886">
    <property type="term" value="C:plasma membrane"/>
    <property type="evidence" value="ECO:0007669"/>
    <property type="project" value="UniProtKB-SubCell"/>
</dbReference>
<feature type="domain" description="MotA/TolQ/ExbB proton channel" evidence="11">
    <location>
        <begin position="75"/>
        <end position="195"/>
    </location>
</feature>
<keyword evidence="3" id="KW-1003">Cell membrane</keyword>
<name>A0A1E3CBD3_9GAMM</name>
<proteinExistence type="inferred from homology"/>
<organism evidence="12 13">
    <name type="scientific">Marinobacter adhaerens</name>
    <dbReference type="NCBI Taxonomy" id="1033846"/>
    <lineage>
        <taxon>Bacteria</taxon>
        <taxon>Pseudomonadati</taxon>
        <taxon>Pseudomonadota</taxon>
        <taxon>Gammaproteobacteria</taxon>
        <taxon>Pseudomonadales</taxon>
        <taxon>Marinobacteraceae</taxon>
        <taxon>Marinobacter</taxon>
    </lineage>
</organism>
<dbReference type="Pfam" id="PF01618">
    <property type="entry name" value="MotA_ExbB"/>
    <property type="match status" value="1"/>
</dbReference>
<dbReference type="Proteomes" id="UP000431462">
    <property type="component" value="Unassembled WGS sequence"/>
</dbReference>
<evidence type="ECO:0000256" key="2">
    <source>
        <dbReference type="ARBA" id="ARBA00022448"/>
    </source>
</evidence>
<dbReference type="PANTHER" id="PTHR30625">
    <property type="entry name" value="PROTEIN TOLQ"/>
    <property type="match status" value="1"/>
</dbReference>
<evidence type="ECO:0000256" key="6">
    <source>
        <dbReference type="ARBA" id="ARBA00022989"/>
    </source>
</evidence>
<dbReference type="PANTHER" id="PTHR30625:SF15">
    <property type="entry name" value="BIOPOLYMER TRANSPORT PROTEIN EXBB"/>
    <property type="match status" value="1"/>
</dbReference>
<keyword evidence="7 10" id="KW-0472">Membrane</keyword>
<evidence type="ECO:0000259" key="11">
    <source>
        <dbReference type="Pfam" id="PF01618"/>
    </source>
</evidence>
<feature type="transmembrane region" description="Helical" evidence="10">
    <location>
        <begin position="15"/>
        <end position="36"/>
    </location>
</feature>
<dbReference type="InterPro" id="IPR050790">
    <property type="entry name" value="ExbB/TolQ_transport"/>
</dbReference>
<evidence type="ECO:0000256" key="3">
    <source>
        <dbReference type="ARBA" id="ARBA00022475"/>
    </source>
</evidence>
<dbReference type="EMBL" id="VENC01000008">
    <property type="protein sequence ID" value="MTI98451.1"/>
    <property type="molecule type" value="Genomic_DNA"/>
</dbReference>
<feature type="transmembrane region" description="Helical" evidence="10">
    <location>
        <begin position="115"/>
        <end position="145"/>
    </location>
</feature>
<accession>A0A1E3CBD3</accession>
<dbReference type="GO" id="GO:0017038">
    <property type="term" value="P:protein import"/>
    <property type="evidence" value="ECO:0007669"/>
    <property type="project" value="TreeGrafter"/>
</dbReference>
<sequence>MIDTAVRFFQEGGFFMFPIAVVLIIGLIVAIERYVYLSAQKLTNRRDFNRLHQMIAKRDLKGALNYTQESGSAMSTMIGFGLQRLARRQGREEIEYAMEEGLLDVMPRLEKRTQYLATLANIATLLGLLGTIIGLIAAFTAVAAADPAQKASLLSQSISVAMNTTAFGLMSAIPMLLIHSLLQTKTNEIVDSFEMAGIKVLNLLSDGSGNKSGAQTQGQTAAAPAQVATPAGSPA</sequence>
<keyword evidence="6 10" id="KW-1133">Transmembrane helix</keyword>
<dbReference type="AlphaFoldDB" id="A0A1E3CBD3"/>
<gene>
    <name evidence="12" type="ORF">FH752_07505</name>
</gene>